<proteinExistence type="predicted"/>
<dbReference type="PROSITE" id="PS51257">
    <property type="entry name" value="PROKAR_LIPOPROTEIN"/>
    <property type="match status" value="1"/>
</dbReference>
<reference evidence="2 3" key="1">
    <citation type="submission" date="2024-06" db="EMBL/GenBank/DDBJ databases">
        <title>The Natural Products Discovery Center: Release of the First 8490 Sequenced Strains for Exploring Actinobacteria Biosynthetic Diversity.</title>
        <authorList>
            <person name="Kalkreuter E."/>
            <person name="Kautsar S.A."/>
            <person name="Yang D."/>
            <person name="Bader C.D."/>
            <person name="Teijaro C.N."/>
            <person name="Fluegel L."/>
            <person name="Davis C.M."/>
            <person name="Simpson J.R."/>
            <person name="Lauterbach L."/>
            <person name="Steele A.D."/>
            <person name="Gui C."/>
            <person name="Meng S."/>
            <person name="Li G."/>
            <person name="Viehrig K."/>
            <person name="Ye F."/>
            <person name="Su P."/>
            <person name="Kiefer A.F."/>
            <person name="Nichols A."/>
            <person name="Cepeda A.J."/>
            <person name="Yan W."/>
            <person name="Fan B."/>
            <person name="Jiang Y."/>
            <person name="Adhikari A."/>
            <person name="Zheng C.-J."/>
            <person name="Schuster L."/>
            <person name="Cowan T.M."/>
            <person name="Smanski M.J."/>
            <person name="Chevrette M.G."/>
            <person name="De Carvalho L.P.S."/>
            <person name="Shen B."/>
        </authorList>
    </citation>
    <scope>NUCLEOTIDE SEQUENCE [LARGE SCALE GENOMIC DNA]</scope>
    <source>
        <strain evidence="2 3">NPDC052347</strain>
    </source>
</reference>
<keyword evidence="3" id="KW-1185">Reference proteome</keyword>
<dbReference type="Proteomes" id="UP001552594">
    <property type="component" value="Unassembled WGS sequence"/>
</dbReference>
<evidence type="ECO:0000256" key="1">
    <source>
        <dbReference type="SAM" id="SignalP"/>
    </source>
</evidence>
<protein>
    <recommendedName>
        <fullName evidence="4">Secreted protein</fullName>
    </recommendedName>
</protein>
<name>A0ABV3JUI7_STRON</name>
<accession>A0ABV3JUI7</accession>
<gene>
    <name evidence="2" type="ORF">AB0L16_02325</name>
</gene>
<organism evidence="2 3">
    <name type="scientific">Streptomyces orinoci</name>
    <name type="common">Streptoverticillium orinoci</name>
    <dbReference type="NCBI Taxonomy" id="67339"/>
    <lineage>
        <taxon>Bacteria</taxon>
        <taxon>Bacillati</taxon>
        <taxon>Actinomycetota</taxon>
        <taxon>Actinomycetes</taxon>
        <taxon>Kitasatosporales</taxon>
        <taxon>Streptomycetaceae</taxon>
        <taxon>Streptomyces</taxon>
    </lineage>
</organism>
<feature type="chain" id="PRO_5046004094" description="Secreted protein" evidence="1">
    <location>
        <begin position="25"/>
        <end position="130"/>
    </location>
</feature>
<comment type="caution">
    <text evidence="2">The sequence shown here is derived from an EMBL/GenBank/DDBJ whole genome shotgun (WGS) entry which is preliminary data.</text>
</comment>
<evidence type="ECO:0000313" key="3">
    <source>
        <dbReference type="Proteomes" id="UP001552594"/>
    </source>
</evidence>
<dbReference type="RefSeq" id="WP_109281318.1">
    <property type="nucleotide sequence ID" value="NZ_JBFAUK010000001.1"/>
</dbReference>
<keyword evidence="1" id="KW-0732">Signal</keyword>
<feature type="signal peptide" evidence="1">
    <location>
        <begin position="1"/>
        <end position="24"/>
    </location>
</feature>
<sequence>MAARRRTAALAALLAGVLALPLVTGCSGGRDDTDCGSLARTIGEDADRLGQAMGDDSKDPQGAQEFVDRINRDLDKLSKQDGDDSSVKGATTEIAAAVSDIQDGIADGEHPAPGPLKNAVAALNKACAAG</sequence>
<dbReference type="EMBL" id="JBFAUK010000001">
    <property type="protein sequence ID" value="MEV5505300.1"/>
    <property type="molecule type" value="Genomic_DNA"/>
</dbReference>
<evidence type="ECO:0000313" key="2">
    <source>
        <dbReference type="EMBL" id="MEV5505300.1"/>
    </source>
</evidence>
<evidence type="ECO:0008006" key="4">
    <source>
        <dbReference type="Google" id="ProtNLM"/>
    </source>
</evidence>